<accession>A0A4R7ZN87</accession>
<keyword evidence="2" id="KW-1003">Cell membrane</keyword>
<comment type="caution">
    <text evidence="9">The sequence shown here is derived from an EMBL/GenBank/DDBJ whole genome shotgun (WGS) entry which is preliminary data.</text>
</comment>
<evidence type="ECO:0000259" key="8">
    <source>
        <dbReference type="Pfam" id="PF06271"/>
    </source>
</evidence>
<dbReference type="EMBL" id="SODF01000002">
    <property type="protein sequence ID" value="TDW19072.1"/>
    <property type="molecule type" value="Genomic_DNA"/>
</dbReference>
<feature type="region of interest" description="Disordered" evidence="6">
    <location>
        <begin position="1"/>
        <end position="27"/>
    </location>
</feature>
<evidence type="ECO:0000256" key="5">
    <source>
        <dbReference type="ARBA" id="ARBA00023136"/>
    </source>
</evidence>
<evidence type="ECO:0000313" key="9">
    <source>
        <dbReference type="EMBL" id="TDW19072.1"/>
    </source>
</evidence>
<feature type="transmembrane region" description="Helical" evidence="7">
    <location>
        <begin position="52"/>
        <end position="76"/>
    </location>
</feature>
<evidence type="ECO:0000256" key="4">
    <source>
        <dbReference type="ARBA" id="ARBA00022989"/>
    </source>
</evidence>
<dbReference type="PANTHER" id="PTHR36115:SF6">
    <property type="entry name" value="PROLINE-RICH ANTIGEN HOMOLOG"/>
    <property type="match status" value="1"/>
</dbReference>
<keyword evidence="5 7" id="KW-0472">Membrane</keyword>
<evidence type="ECO:0000256" key="1">
    <source>
        <dbReference type="ARBA" id="ARBA00004651"/>
    </source>
</evidence>
<evidence type="ECO:0000256" key="7">
    <source>
        <dbReference type="SAM" id="Phobius"/>
    </source>
</evidence>
<dbReference type="InterPro" id="IPR010432">
    <property type="entry name" value="RDD"/>
</dbReference>
<organism evidence="9 10">
    <name type="scientific">Kribbella kalugense</name>
    <dbReference type="NCBI Taxonomy" id="2512221"/>
    <lineage>
        <taxon>Bacteria</taxon>
        <taxon>Bacillati</taxon>
        <taxon>Actinomycetota</taxon>
        <taxon>Actinomycetes</taxon>
        <taxon>Propionibacteriales</taxon>
        <taxon>Kribbellaceae</taxon>
        <taxon>Kribbella</taxon>
    </lineage>
</organism>
<evidence type="ECO:0000313" key="10">
    <source>
        <dbReference type="Proteomes" id="UP000295447"/>
    </source>
</evidence>
<dbReference type="AlphaFoldDB" id="A0A4R7ZN87"/>
<dbReference type="PANTHER" id="PTHR36115">
    <property type="entry name" value="PROLINE-RICH ANTIGEN HOMOLOG-RELATED"/>
    <property type="match status" value="1"/>
</dbReference>
<dbReference type="Pfam" id="PF06271">
    <property type="entry name" value="RDD"/>
    <property type="match status" value="1"/>
</dbReference>
<name>A0A4R7ZN87_9ACTN</name>
<feature type="transmembrane region" description="Helical" evidence="7">
    <location>
        <begin position="83"/>
        <end position="104"/>
    </location>
</feature>
<dbReference type="GO" id="GO:0005886">
    <property type="term" value="C:plasma membrane"/>
    <property type="evidence" value="ECO:0007669"/>
    <property type="project" value="UniProtKB-SubCell"/>
</dbReference>
<sequence length="182" mass="19370">MSTPPSGPYDGQYPPGQPGQYPSQGYNPYGQGVPGGYGYAPPGRLADWPSRVGASLVDTLLLAVPSIAGVLVALVIDGDQDELGTGGGIAMIAGFLVAFGVWVWNRIVQQGHTGQSFGKKVTGLRIVDAQTGQLIGMGKNLGREVLAQIFNQLCVLNVLWPLWDDKQQTWHDKIVNDVVIKG</sequence>
<keyword evidence="10" id="KW-1185">Reference proteome</keyword>
<evidence type="ECO:0000256" key="3">
    <source>
        <dbReference type="ARBA" id="ARBA00022692"/>
    </source>
</evidence>
<dbReference type="OrthoDB" id="9793824at2"/>
<dbReference type="Proteomes" id="UP000295447">
    <property type="component" value="Unassembled WGS sequence"/>
</dbReference>
<gene>
    <name evidence="9" type="ORF">EV650_5676</name>
</gene>
<dbReference type="InterPro" id="IPR051791">
    <property type="entry name" value="Pra-immunoreactive"/>
</dbReference>
<evidence type="ECO:0000256" key="2">
    <source>
        <dbReference type="ARBA" id="ARBA00022475"/>
    </source>
</evidence>
<keyword evidence="3 7" id="KW-0812">Transmembrane</keyword>
<evidence type="ECO:0000256" key="6">
    <source>
        <dbReference type="SAM" id="MobiDB-lite"/>
    </source>
</evidence>
<feature type="compositionally biased region" description="Low complexity" evidence="6">
    <location>
        <begin position="8"/>
        <end position="27"/>
    </location>
</feature>
<feature type="domain" description="RDD" evidence="8">
    <location>
        <begin position="46"/>
        <end position="175"/>
    </location>
</feature>
<protein>
    <submittedName>
        <fullName evidence="9">Putative RDD family membrane protein YckC</fullName>
    </submittedName>
</protein>
<reference evidence="9 10" key="1">
    <citation type="submission" date="2019-03" db="EMBL/GenBank/DDBJ databases">
        <title>Genomic Encyclopedia of Type Strains, Phase III (KMG-III): the genomes of soil and plant-associated and newly described type strains.</title>
        <authorList>
            <person name="Whitman W."/>
        </authorList>
    </citation>
    <scope>NUCLEOTIDE SEQUENCE [LARGE SCALE GENOMIC DNA]</scope>
    <source>
        <strain evidence="9 10">VKM Ac-2570</strain>
    </source>
</reference>
<comment type="subcellular location">
    <subcellularLocation>
        <location evidence="1">Cell membrane</location>
        <topology evidence="1">Multi-pass membrane protein</topology>
    </subcellularLocation>
</comment>
<dbReference type="RefSeq" id="WP_134121973.1">
    <property type="nucleotide sequence ID" value="NZ_SODF01000002.1"/>
</dbReference>
<proteinExistence type="predicted"/>
<keyword evidence="4 7" id="KW-1133">Transmembrane helix</keyword>